<dbReference type="AlphaFoldDB" id="A0AAN8VBN5"/>
<gene>
    <name evidence="1" type="ORF">RJ641_001657</name>
</gene>
<dbReference type="EMBL" id="JBAMMX010000010">
    <property type="protein sequence ID" value="KAK6932033.1"/>
    <property type="molecule type" value="Genomic_DNA"/>
</dbReference>
<proteinExistence type="predicted"/>
<evidence type="ECO:0000313" key="1">
    <source>
        <dbReference type="EMBL" id="KAK6932033.1"/>
    </source>
</evidence>
<protein>
    <submittedName>
        <fullName evidence="1">Uncharacterized protein</fullName>
    </submittedName>
</protein>
<evidence type="ECO:0000313" key="2">
    <source>
        <dbReference type="Proteomes" id="UP001370490"/>
    </source>
</evidence>
<reference evidence="1 2" key="1">
    <citation type="submission" date="2023-12" db="EMBL/GenBank/DDBJ databases">
        <title>A high-quality genome assembly for Dillenia turbinata (Dilleniales).</title>
        <authorList>
            <person name="Chanderbali A."/>
        </authorList>
    </citation>
    <scope>NUCLEOTIDE SEQUENCE [LARGE SCALE GENOMIC DNA]</scope>
    <source>
        <strain evidence="1">LSX21</strain>
        <tissue evidence="1">Leaf</tissue>
    </source>
</reference>
<accession>A0AAN8VBN5</accession>
<comment type="caution">
    <text evidence="1">The sequence shown here is derived from an EMBL/GenBank/DDBJ whole genome shotgun (WGS) entry which is preliminary data.</text>
</comment>
<sequence length="59" mass="6616">MSRTSTAAYWRRRAAIVRKHRPPIRFAGGAFVRQTVSAVSTGRRRLSITSADASSVRRQ</sequence>
<keyword evidence="2" id="KW-1185">Reference proteome</keyword>
<name>A0AAN8VBN5_9MAGN</name>
<organism evidence="1 2">
    <name type="scientific">Dillenia turbinata</name>
    <dbReference type="NCBI Taxonomy" id="194707"/>
    <lineage>
        <taxon>Eukaryota</taxon>
        <taxon>Viridiplantae</taxon>
        <taxon>Streptophyta</taxon>
        <taxon>Embryophyta</taxon>
        <taxon>Tracheophyta</taxon>
        <taxon>Spermatophyta</taxon>
        <taxon>Magnoliopsida</taxon>
        <taxon>eudicotyledons</taxon>
        <taxon>Gunneridae</taxon>
        <taxon>Pentapetalae</taxon>
        <taxon>Dilleniales</taxon>
        <taxon>Dilleniaceae</taxon>
        <taxon>Dillenia</taxon>
    </lineage>
</organism>
<dbReference type="Proteomes" id="UP001370490">
    <property type="component" value="Unassembled WGS sequence"/>
</dbReference>